<gene>
    <name evidence="2" type="ORF">S01H4_22938</name>
</gene>
<organism evidence="2">
    <name type="scientific">marine sediment metagenome</name>
    <dbReference type="NCBI Taxonomy" id="412755"/>
    <lineage>
        <taxon>unclassified sequences</taxon>
        <taxon>metagenomes</taxon>
        <taxon>ecological metagenomes</taxon>
    </lineage>
</organism>
<dbReference type="GO" id="GO:1901135">
    <property type="term" value="P:carbohydrate derivative metabolic process"/>
    <property type="evidence" value="ECO:0007669"/>
    <property type="project" value="InterPro"/>
</dbReference>
<dbReference type="AlphaFoldDB" id="X1B1F9"/>
<accession>X1B1F9</accession>
<dbReference type="SUPFAM" id="SSF53697">
    <property type="entry name" value="SIS domain"/>
    <property type="match status" value="1"/>
</dbReference>
<reference evidence="2" key="1">
    <citation type="journal article" date="2014" name="Front. Microbiol.">
        <title>High frequency of phylogenetically diverse reductive dehalogenase-homologous genes in deep subseafloor sedimentary metagenomes.</title>
        <authorList>
            <person name="Kawai M."/>
            <person name="Futagami T."/>
            <person name="Toyoda A."/>
            <person name="Takaki Y."/>
            <person name="Nishi S."/>
            <person name="Hori S."/>
            <person name="Arai W."/>
            <person name="Tsubouchi T."/>
            <person name="Morono Y."/>
            <person name="Uchiyama I."/>
            <person name="Ito T."/>
            <person name="Fujiyama A."/>
            <person name="Inagaki F."/>
            <person name="Takami H."/>
        </authorList>
    </citation>
    <scope>NUCLEOTIDE SEQUENCE</scope>
    <source>
        <strain evidence="2">Expedition CK06-06</strain>
    </source>
</reference>
<dbReference type="EMBL" id="BART01010581">
    <property type="protein sequence ID" value="GAG89569.1"/>
    <property type="molecule type" value="Genomic_DNA"/>
</dbReference>
<dbReference type="Gene3D" id="3.40.50.10490">
    <property type="entry name" value="Glucose-6-phosphate isomerase like protein, domain 1"/>
    <property type="match status" value="1"/>
</dbReference>
<feature type="non-terminal residue" evidence="2">
    <location>
        <position position="1"/>
    </location>
</feature>
<proteinExistence type="predicted"/>
<evidence type="ECO:0000313" key="2">
    <source>
        <dbReference type="EMBL" id="GAG89569.1"/>
    </source>
</evidence>
<dbReference type="InterPro" id="IPR035484">
    <property type="entry name" value="SIS_PGI/PMI_1"/>
</dbReference>
<dbReference type="InterPro" id="IPR046348">
    <property type="entry name" value="SIS_dom_sf"/>
</dbReference>
<dbReference type="CDD" id="cd05017">
    <property type="entry name" value="SIS_PGI_PMI_1"/>
    <property type="match status" value="1"/>
</dbReference>
<dbReference type="Pfam" id="PF12225">
    <property type="entry name" value="DUF5981"/>
    <property type="match status" value="1"/>
</dbReference>
<dbReference type="GO" id="GO:0097367">
    <property type="term" value="F:carbohydrate derivative binding"/>
    <property type="evidence" value="ECO:0007669"/>
    <property type="project" value="InterPro"/>
</dbReference>
<dbReference type="InterPro" id="IPR022026">
    <property type="entry name" value="DUF5981"/>
</dbReference>
<dbReference type="PROSITE" id="PS51464">
    <property type="entry name" value="SIS"/>
    <property type="match status" value="1"/>
</dbReference>
<protein>
    <recommendedName>
        <fullName evidence="1">SIS domain-containing protein</fullName>
    </recommendedName>
</protein>
<feature type="domain" description="SIS" evidence="1">
    <location>
        <begin position="30"/>
        <end position="160"/>
    </location>
</feature>
<dbReference type="InterPro" id="IPR001347">
    <property type="entry name" value="SIS_dom"/>
</dbReference>
<comment type="caution">
    <text evidence="2">The sequence shown here is derived from an EMBL/GenBank/DDBJ whole genome shotgun (WGS) entry which is preliminary data.</text>
</comment>
<name>X1B1F9_9ZZZZ</name>
<sequence>IFLGQIKHINEFEKKCNLCGNCIIDKYDGLCPITRCPKNMLNGPCGGSAISGDIIQTLFINRLNIPIYVNRSYNLPKWANKNTLVITQSYSGNTEETLSAFKQAYQKKCKTISISSGGKLKEYCQNRGITHVKIPSGYVPRGAIAYFIFISLKILEKIGLTTNILKIDIEELIEIAEPPIPLKIILFILNILSICNLSTISIASFI</sequence>
<evidence type="ECO:0000259" key="1">
    <source>
        <dbReference type="PROSITE" id="PS51464"/>
    </source>
</evidence>